<reference evidence="11 12" key="4">
    <citation type="submission" date="2014-08" db="EMBL/GenBank/DDBJ databases">
        <authorList>
            <person name="Moulin Lionel"/>
        </authorList>
    </citation>
    <scope>NUCLEOTIDE SEQUENCE [LARGE SCALE GENOMIC DNA]</scope>
</reference>
<evidence type="ECO:0000256" key="3">
    <source>
        <dbReference type="ARBA" id="ARBA00022448"/>
    </source>
</evidence>
<evidence type="ECO:0000256" key="2">
    <source>
        <dbReference type="ARBA" id="ARBA00005695"/>
    </source>
</evidence>
<dbReference type="Gene3D" id="3.90.76.10">
    <property type="entry name" value="Dipeptide-binding Protein, Domain 1"/>
    <property type="match status" value="1"/>
</dbReference>
<dbReference type="PANTHER" id="PTHR30290:SF10">
    <property type="entry name" value="PERIPLASMIC OLIGOPEPTIDE-BINDING PROTEIN-RELATED"/>
    <property type="match status" value="1"/>
</dbReference>
<dbReference type="EMBL" id="CCMZ01000009">
    <property type="protein sequence ID" value="CDX15157.1"/>
    <property type="molecule type" value="Genomic_DNA"/>
</dbReference>
<evidence type="ECO:0000313" key="8">
    <source>
        <dbReference type="EMBL" id="CDX53986.1"/>
    </source>
</evidence>
<gene>
    <name evidence="9" type="ORF">MPL1032_40010</name>
    <name evidence="7" type="ORF">MPL3356_170115</name>
    <name evidence="8" type="ORF">MPL3365_180387</name>
    <name evidence="6" type="ORF">MPLDJ20_10028</name>
</gene>
<accession>A0A090GTQ6</accession>
<evidence type="ECO:0000256" key="1">
    <source>
        <dbReference type="ARBA" id="ARBA00004418"/>
    </source>
</evidence>
<dbReference type="PIRSF" id="PIRSF002741">
    <property type="entry name" value="MppA"/>
    <property type="match status" value="1"/>
</dbReference>
<dbReference type="EMBL" id="CCNE01000010">
    <property type="protein sequence ID" value="CDX53986.1"/>
    <property type="molecule type" value="Genomic_DNA"/>
</dbReference>
<dbReference type="Gene3D" id="3.40.190.10">
    <property type="entry name" value="Periplasmic binding protein-like II"/>
    <property type="match status" value="1"/>
</dbReference>
<proteinExistence type="inferred from homology"/>
<dbReference type="RefSeq" id="WP_040979834.1">
    <property type="nucleotide sequence ID" value="NZ_CCNB01000001.1"/>
</dbReference>
<dbReference type="GeneID" id="31887468"/>
<dbReference type="Pfam" id="PF00496">
    <property type="entry name" value="SBP_bac_5"/>
    <property type="match status" value="1"/>
</dbReference>
<dbReference type="Proteomes" id="UP000182888">
    <property type="component" value="Unassembled WGS sequence"/>
</dbReference>
<dbReference type="EMBL" id="CCND01000034">
    <property type="protein sequence ID" value="CDX61421.1"/>
    <property type="molecule type" value="Genomic_DNA"/>
</dbReference>
<dbReference type="PANTHER" id="PTHR30290">
    <property type="entry name" value="PERIPLASMIC BINDING COMPONENT OF ABC TRANSPORTER"/>
    <property type="match status" value="1"/>
</dbReference>
<keyword evidence="4" id="KW-0732">Signal</keyword>
<dbReference type="Proteomes" id="UP000045285">
    <property type="component" value="Unassembled WGS sequence"/>
</dbReference>
<reference evidence="9" key="1">
    <citation type="submission" date="2014-08" db="EMBL/GenBank/DDBJ databases">
        <title>DNA barcoding of Bradysia (Diptera: Sciaridae) for detection of the immature stages on agricultural crops.</title>
        <authorList>
            <person name="Shin S."/>
            <person name="Jung S."/>
            <person name="Heller K."/>
            <person name="Menzel F."/>
            <person name="Hong T.-K."/>
            <person name="Lee H."/>
            <person name="Lee S."/>
        </authorList>
    </citation>
    <scope>NUCLEOTIDE SEQUENCE</scope>
</reference>
<dbReference type="InterPro" id="IPR000914">
    <property type="entry name" value="SBP_5_dom"/>
</dbReference>
<comment type="subcellular location">
    <subcellularLocation>
        <location evidence="1">Periplasm</location>
    </subcellularLocation>
</comment>
<evidence type="ECO:0000259" key="5">
    <source>
        <dbReference type="Pfam" id="PF00496"/>
    </source>
</evidence>
<keyword evidence="3" id="KW-0813">Transport</keyword>
<dbReference type="SUPFAM" id="SSF53850">
    <property type="entry name" value="Periplasmic binding protein-like II"/>
    <property type="match status" value="1"/>
</dbReference>
<evidence type="ECO:0000313" key="9">
    <source>
        <dbReference type="EMBL" id="CDX61421.1"/>
    </source>
</evidence>
<dbReference type="Proteomes" id="UP000046373">
    <property type="component" value="Unassembled WGS sequence"/>
</dbReference>
<dbReference type="AlphaFoldDB" id="A0A090GTQ6"/>
<evidence type="ECO:0000313" key="11">
    <source>
        <dbReference type="Proteomes" id="UP000046122"/>
    </source>
</evidence>
<keyword evidence="10" id="KW-1185">Reference proteome</keyword>
<evidence type="ECO:0000313" key="7">
    <source>
        <dbReference type="EMBL" id="CDX15157.1"/>
    </source>
</evidence>
<sequence length="529" mass="57858">MSNELDYLSRRVAAGKLSRRDFLGRAAALGVAATVANSMLSSAVRAAGPVKGGTLKAGLQGGESTNSLDPATFLSQVPFAFGKCWGETLVELAPGGGVEYLIAEEIGSSKDAKTWTMKIRKGVQFHNGKEVTPDDVVATLKRHSDEKSKSGALGVLKSIDTIKVDGGNVVVTLKDPNADMPYLMADYHLIIQPNGGMDKPDAGIGTGPYKITGNQPGVKHTAARFDHYWQPDKYGHADQVEIVVVNDPTARMAALQGGQVNMINRVEPKIVDLVKRLPGVTIRAASGRGFYPFNMFCDTAPFDNNDLRMALKLAMDREEMLTKILRGYGEVGNDMPVNKAYPLFAGDFEQRKFDPEKAAAAYKKSGHSGSILLRTSDVAFPGAVDAAQLYQQSCAKAGIKIEIKREPGDGYWTEVWNKQPFSLSYWGGRPTQDQMYSTAYLSTADWNDTRWKRPDFDKMVLAARGELDEAKRKKIYRDMGEIMRDEGGLIVPFFNQFVDATGKGVEGWVDNPAQELSNGHALIECWLQA</sequence>
<dbReference type="GO" id="GO:1904680">
    <property type="term" value="F:peptide transmembrane transporter activity"/>
    <property type="evidence" value="ECO:0007669"/>
    <property type="project" value="TreeGrafter"/>
</dbReference>
<evidence type="ECO:0000313" key="10">
    <source>
        <dbReference type="Proteomes" id="UP000045285"/>
    </source>
</evidence>
<dbReference type="Proteomes" id="UP000046122">
    <property type="component" value="Unassembled WGS sequence"/>
</dbReference>
<dbReference type="STRING" id="69974.MPLDJ20_10028"/>
<evidence type="ECO:0000313" key="13">
    <source>
        <dbReference type="Proteomes" id="UP000182888"/>
    </source>
</evidence>
<dbReference type="CDD" id="cd08503">
    <property type="entry name" value="PBP2_NikA_DppA_OppA_like_17"/>
    <property type="match status" value="1"/>
</dbReference>
<dbReference type="NCBIfam" id="TIGR01409">
    <property type="entry name" value="TAT_signal_seq"/>
    <property type="match status" value="1"/>
</dbReference>
<evidence type="ECO:0000313" key="12">
    <source>
        <dbReference type="Proteomes" id="UP000046373"/>
    </source>
</evidence>
<reference evidence="13" key="2">
    <citation type="submission" date="2014-08" db="EMBL/GenBank/DDBJ databases">
        <authorList>
            <person name="Edwards T."/>
        </authorList>
    </citation>
    <scope>NUCLEOTIDE SEQUENCE [LARGE SCALE GENOMIC DNA]</scope>
</reference>
<dbReference type="Gene3D" id="3.10.105.10">
    <property type="entry name" value="Dipeptide-binding Protein, Domain 3"/>
    <property type="match status" value="1"/>
</dbReference>
<name>A0A090GTQ6_MESPL</name>
<dbReference type="PROSITE" id="PS51318">
    <property type="entry name" value="TAT"/>
    <property type="match status" value="1"/>
</dbReference>
<organism evidence="8 11">
    <name type="scientific">Mesorhizobium plurifarium</name>
    <dbReference type="NCBI Taxonomy" id="69974"/>
    <lineage>
        <taxon>Bacteria</taxon>
        <taxon>Pseudomonadati</taxon>
        <taxon>Pseudomonadota</taxon>
        <taxon>Alphaproteobacteria</taxon>
        <taxon>Hyphomicrobiales</taxon>
        <taxon>Phyllobacteriaceae</taxon>
        <taxon>Mesorhizobium</taxon>
    </lineage>
</organism>
<dbReference type="InterPro" id="IPR019546">
    <property type="entry name" value="TAT_signal_bac_arc"/>
</dbReference>
<protein>
    <submittedName>
        <fullName evidence="8">Extracellular solute-binding protein family 5</fullName>
    </submittedName>
</protein>
<dbReference type="GO" id="GO:0043190">
    <property type="term" value="C:ATP-binding cassette (ABC) transporter complex"/>
    <property type="evidence" value="ECO:0007669"/>
    <property type="project" value="InterPro"/>
</dbReference>
<feature type="domain" description="Solute-binding protein family 5" evidence="5">
    <location>
        <begin position="99"/>
        <end position="447"/>
    </location>
</feature>
<dbReference type="GO" id="GO:0030288">
    <property type="term" value="C:outer membrane-bounded periplasmic space"/>
    <property type="evidence" value="ECO:0007669"/>
    <property type="project" value="UniProtKB-ARBA"/>
</dbReference>
<evidence type="ECO:0000313" key="6">
    <source>
        <dbReference type="EMBL" id="CDX12425.1"/>
    </source>
</evidence>
<evidence type="ECO:0000256" key="4">
    <source>
        <dbReference type="ARBA" id="ARBA00022729"/>
    </source>
</evidence>
<reference evidence="10" key="3">
    <citation type="submission" date="2014-08" db="EMBL/GenBank/DDBJ databases">
        <authorList>
            <person name="Moulin L."/>
        </authorList>
    </citation>
    <scope>NUCLEOTIDE SEQUENCE [LARGE SCALE GENOMIC DNA]</scope>
</reference>
<dbReference type="InterPro" id="IPR006311">
    <property type="entry name" value="TAT_signal"/>
</dbReference>
<dbReference type="InterPro" id="IPR039424">
    <property type="entry name" value="SBP_5"/>
</dbReference>
<dbReference type="EMBL" id="CCNB01000001">
    <property type="protein sequence ID" value="CDX12425.1"/>
    <property type="molecule type" value="Genomic_DNA"/>
</dbReference>
<dbReference type="GO" id="GO:0015833">
    <property type="term" value="P:peptide transport"/>
    <property type="evidence" value="ECO:0007669"/>
    <property type="project" value="TreeGrafter"/>
</dbReference>
<dbReference type="InterPro" id="IPR030678">
    <property type="entry name" value="Peptide/Ni-bd"/>
</dbReference>
<comment type="similarity">
    <text evidence="2">Belongs to the bacterial solute-binding protein 5 family.</text>
</comment>